<reference evidence="2 3" key="1">
    <citation type="journal article" date="2014" name="Genome Announc.">
        <title>Draft Genome Sequence of the Antitrypanosomally Active Sponge-Associated Bacterium Actinokineospora sp. Strain EG49.</title>
        <authorList>
            <person name="Harjes J."/>
            <person name="Ryu T."/>
            <person name="Abdelmohsen U.R."/>
            <person name="Moitinho-Silva L."/>
            <person name="Horn H."/>
            <person name="Ravasi T."/>
            <person name="Hentschel U."/>
        </authorList>
    </citation>
    <scope>NUCLEOTIDE SEQUENCE [LARGE SCALE GENOMIC DNA]</scope>
    <source>
        <strain evidence="2 3">EG49</strain>
    </source>
</reference>
<gene>
    <name evidence="2" type="ORF">UO65_5219</name>
</gene>
<dbReference type="SUPFAM" id="SSF52540">
    <property type="entry name" value="P-loop containing nucleoside triphosphate hydrolases"/>
    <property type="match status" value="1"/>
</dbReference>
<accession>W7ISU3</accession>
<dbReference type="Gene3D" id="3.40.50.300">
    <property type="entry name" value="P-loop containing nucleotide triphosphate hydrolases"/>
    <property type="match status" value="1"/>
</dbReference>
<evidence type="ECO:0000259" key="1">
    <source>
        <dbReference type="Pfam" id="PF26563"/>
    </source>
</evidence>
<dbReference type="InterPro" id="IPR022521">
    <property type="entry name" value="Rv3660c"/>
</dbReference>
<dbReference type="GO" id="GO:0051782">
    <property type="term" value="P:negative regulation of cell division"/>
    <property type="evidence" value="ECO:0007669"/>
    <property type="project" value="TreeGrafter"/>
</dbReference>
<dbReference type="InterPro" id="IPR050625">
    <property type="entry name" value="ParA/MinD_ATPase"/>
</dbReference>
<dbReference type="InterPro" id="IPR027417">
    <property type="entry name" value="P-loop_NTPase"/>
</dbReference>
<keyword evidence="3" id="KW-1185">Reference proteome</keyword>
<dbReference type="Pfam" id="PF26563">
    <property type="entry name" value="Rv3660c_N"/>
    <property type="match status" value="1"/>
</dbReference>
<name>W7ISU3_9PSEU</name>
<evidence type="ECO:0000313" key="3">
    <source>
        <dbReference type="Proteomes" id="UP000019277"/>
    </source>
</evidence>
<dbReference type="RefSeq" id="WP_035287258.1">
    <property type="nucleotide sequence ID" value="NZ_AYXG01000203.1"/>
</dbReference>
<dbReference type="PANTHER" id="PTHR43384">
    <property type="entry name" value="SEPTUM SITE-DETERMINING PROTEIN MIND HOMOLOG, CHLOROPLASTIC-RELATED"/>
    <property type="match status" value="1"/>
</dbReference>
<dbReference type="eggNOG" id="COG1192">
    <property type="taxonomic scope" value="Bacteria"/>
</dbReference>
<dbReference type="GO" id="GO:0005829">
    <property type="term" value="C:cytosol"/>
    <property type="evidence" value="ECO:0007669"/>
    <property type="project" value="TreeGrafter"/>
</dbReference>
<dbReference type="EMBL" id="AYXG01000203">
    <property type="protein sequence ID" value="EWC59491.1"/>
    <property type="molecule type" value="Genomic_DNA"/>
</dbReference>
<dbReference type="Proteomes" id="UP000019277">
    <property type="component" value="Unassembled WGS sequence"/>
</dbReference>
<dbReference type="GO" id="GO:0009898">
    <property type="term" value="C:cytoplasmic side of plasma membrane"/>
    <property type="evidence" value="ECO:0007669"/>
    <property type="project" value="TreeGrafter"/>
</dbReference>
<sequence length="365" mass="36958">MDRPVVCVHDTAVLDEVLRLAAAAGTEVERVADVAALRARWPVAPLVVLDGEAVARCRSAALPRREAVVLVATGPPPPALWEQAVGVGVARVVELPAGQTWLVGALADAADAPAGTAGRVLAVVGGRGGAGASTFAAALGLSALELGTGTLLVDCDPLGGGLDLVLSAEDQPGLRWPDVRLRSGRVPVSSLRSALPGHTRSGARLTLLSSARDGDGPAPEAVAAVVDAGRRGGETVVCDLPRAPDPAAHAALDRADLTVVIAPAELRAASATRRVVAHLADRGVRPGLVVRVPGPSALSPNAIAEAVGLPLLATVKTDPVLAHSIENGGFRLSGSIARAARAVLRALAHPPGSRVPRARPFLTRA</sequence>
<dbReference type="InterPro" id="IPR059050">
    <property type="entry name" value="Rv3660c_N"/>
</dbReference>
<evidence type="ECO:0000313" key="2">
    <source>
        <dbReference type="EMBL" id="EWC59491.1"/>
    </source>
</evidence>
<comment type="caution">
    <text evidence="2">The sequence shown here is derived from an EMBL/GenBank/DDBJ whole genome shotgun (WGS) entry which is preliminary data.</text>
</comment>
<dbReference type="STRING" id="909613.UO65_5219"/>
<protein>
    <submittedName>
        <fullName evidence="2">Septum site-determining protein MinD</fullName>
    </submittedName>
</protein>
<dbReference type="AlphaFoldDB" id="W7ISU3"/>
<dbReference type="PANTHER" id="PTHR43384:SF11">
    <property type="entry name" value="SEPTUM SITE DETERMINING PROTEIN"/>
    <property type="match status" value="1"/>
</dbReference>
<proteinExistence type="predicted"/>
<dbReference type="GO" id="GO:0016887">
    <property type="term" value="F:ATP hydrolysis activity"/>
    <property type="evidence" value="ECO:0007669"/>
    <property type="project" value="TreeGrafter"/>
</dbReference>
<organism evidence="2 3">
    <name type="scientific">Actinokineospora spheciospongiae</name>
    <dbReference type="NCBI Taxonomy" id="909613"/>
    <lineage>
        <taxon>Bacteria</taxon>
        <taxon>Bacillati</taxon>
        <taxon>Actinomycetota</taxon>
        <taxon>Actinomycetes</taxon>
        <taxon>Pseudonocardiales</taxon>
        <taxon>Pseudonocardiaceae</taxon>
        <taxon>Actinokineospora</taxon>
    </lineage>
</organism>
<dbReference type="GO" id="GO:0005524">
    <property type="term" value="F:ATP binding"/>
    <property type="evidence" value="ECO:0007669"/>
    <property type="project" value="TreeGrafter"/>
</dbReference>
<feature type="domain" description="Rv3660c-like CheY-like N-terminal" evidence="1">
    <location>
        <begin position="8"/>
        <end position="113"/>
    </location>
</feature>
<dbReference type="NCBIfam" id="TIGR03815">
    <property type="entry name" value="CpaE_hom_Actino"/>
    <property type="match status" value="1"/>
</dbReference>
<dbReference type="OrthoDB" id="3252838at2"/>